<dbReference type="EMBL" id="JBIGIC010000006">
    <property type="protein sequence ID" value="MFG6487659.1"/>
    <property type="molecule type" value="Genomic_DNA"/>
</dbReference>
<keyword evidence="3" id="KW-1185">Reference proteome</keyword>
<evidence type="ECO:0000256" key="1">
    <source>
        <dbReference type="SAM" id="SignalP"/>
    </source>
</evidence>
<name>A0ABW7HD04_9BURK</name>
<dbReference type="Proteomes" id="UP001606134">
    <property type="component" value="Unassembled WGS sequence"/>
</dbReference>
<dbReference type="RefSeq" id="WP_394410985.1">
    <property type="nucleotide sequence ID" value="NZ_JBIGIC010000006.1"/>
</dbReference>
<comment type="caution">
    <text evidence="2">The sequence shown here is derived from an EMBL/GenBank/DDBJ whole genome shotgun (WGS) entry which is preliminary data.</text>
</comment>
<feature type="chain" id="PRO_5046009414" evidence="1">
    <location>
        <begin position="34"/>
        <end position="100"/>
    </location>
</feature>
<protein>
    <submittedName>
        <fullName evidence="2">Uncharacterized protein</fullName>
    </submittedName>
</protein>
<feature type="signal peptide" evidence="1">
    <location>
        <begin position="1"/>
        <end position="33"/>
    </location>
</feature>
<gene>
    <name evidence="2" type="ORF">ACG04R_13335</name>
</gene>
<keyword evidence="1" id="KW-0732">Signal</keyword>
<evidence type="ECO:0000313" key="3">
    <source>
        <dbReference type="Proteomes" id="UP001606134"/>
    </source>
</evidence>
<sequence length="100" mass="11054">MKFTPLMAGGCMNFFWVTWRWLCSNATSAPAFAKLVFGSRAATRSLPHKSARPYKQPRDKARCAAELRSQAERGFIDTACVEVLLGDDAGRLAIRARFAG</sequence>
<reference evidence="2 3" key="1">
    <citation type="submission" date="2024-08" db="EMBL/GenBank/DDBJ databases">
        <authorList>
            <person name="Lu H."/>
        </authorList>
    </citation>
    <scope>NUCLEOTIDE SEQUENCE [LARGE SCALE GENOMIC DNA]</scope>
    <source>
        <strain evidence="2 3">BYS78W</strain>
    </source>
</reference>
<proteinExistence type="predicted"/>
<accession>A0ABW7HD04</accession>
<evidence type="ECO:0000313" key="2">
    <source>
        <dbReference type="EMBL" id="MFG6487659.1"/>
    </source>
</evidence>
<organism evidence="2 3">
    <name type="scientific">Pelomonas candidula</name>
    <dbReference type="NCBI Taxonomy" id="3299025"/>
    <lineage>
        <taxon>Bacteria</taxon>
        <taxon>Pseudomonadati</taxon>
        <taxon>Pseudomonadota</taxon>
        <taxon>Betaproteobacteria</taxon>
        <taxon>Burkholderiales</taxon>
        <taxon>Sphaerotilaceae</taxon>
        <taxon>Roseateles</taxon>
    </lineage>
</organism>